<evidence type="ECO:0000256" key="3">
    <source>
        <dbReference type="ARBA" id="ARBA00022670"/>
    </source>
</evidence>
<dbReference type="Pfam" id="PF21337">
    <property type="entry name" value="Peptidase_M17_N_1"/>
    <property type="match status" value="1"/>
</dbReference>
<dbReference type="GO" id="GO:0030145">
    <property type="term" value="F:manganese ion binding"/>
    <property type="evidence" value="ECO:0007669"/>
    <property type="project" value="InterPro"/>
</dbReference>
<dbReference type="InterPro" id="IPR011356">
    <property type="entry name" value="Leucine_aapep/pepB"/>
</dbReference>
<dbReference type="PANTHER" id="PTHR11963">
    <property type="entry name" value="LEUCINE AMINOPEPTIDASE-RELATED"/>
    <property type="match status" value="1"/>
</dbReference>
<evidence type="ECO:0000313" key="7">
    <source>
        <dbReference type="EMBL" id="SON54407.1"/>
    </source>
</evidence>
<dbReference type="GO" id="GO:0005737">
    <property type="term" value="C:cytoplasm"/>
    <property type="evidence" value="ECO:0007669"/>
    <property type="project" value="InterPro"/>
</dbReference>
<dbReference type="GO" id="GO:0070006">
    <property type="term" value="F:metalloaminopeptidase activity"/>
    <property type="evidence" value="ECO:0007669"/>
    <property type="project" value="InterPro"/>
</dbReference>
<keyword evidence="5" id="KW-0464">Manganese</keyword>
<dbReference type="InterPro" id="IPR000819">
    <property type="entry name" value="Peptidase_M17_C"/>
</dbReference>
<protein>
    <submittedName>
        <fullName evidence="7">Peptidase B</fullName>
        <ecNumber evidence="7">3.4.11.23</ecNumber>
    </submittedName>
</protein>
<accession>A0A2C9D204</accession>
<name>A0A2C9D204_9HYPH</name>
<dbReference type="Gene3D" id="3.40.220.10">
    <property type="entry name" value="Leucine Aminopeptidase, subunit E, domain 1"/>
    <property type="match status" value="1"/>
</dbReference>
<evidence type="ECO:0000256" key="5">
    <source>
        <dbReference type="ARBA" id="ARBA00023211"/>
    </source>
</evidence>
<dbReference type="PROSITE" id="PS00631">
    <property type="entry name" value="CYTOSOL_AP"/>
    <property type="match status" value="1"/>
</dbReference>
<dbReference type="OrthoDB" id="9809354at2"/>
<reference evidence="8" key="1">
    <citation type="submission" date="2017-09" db="EMBL/GenBank/DDBJ databases">
        <title>Genome sequence of Nannocystis excedens DSM 71.</title>
        <authorList>
            <person name="Blom J."/>
        </authorList>
    </citation>
    <scope>NUCLEOTIDE SEQUENCE [LARGE SCALE GENOMIC DNA]</scope>
    <source>
        <strain evidence="8">type strain: E19</strain>
    </source>
</reference>
<evidence type="ECO:0000313" key="8">
    <source>
        <dbReference type="Proteomes" id="UP000223606"/>
    </source>
</evidence>
<dbReference type="GO" id="GO:0006508">
    <property type="term" value="P:proteolysis"/>
    <property type="evidence" value="ECO:0007669"/>
    <property type="project" value="UniProtKB-KW"/>
</dbReference>
<dbReference type="EC" id="3.4.11.23" evidence="7"/>
<dbReference type="RefSeq" id="WP_099554710.1">
    <property type="nucleotide sequence ID" value="NZ_LT960614.1"/>
</dbReference>
<proteinExistence type="inferred from homology"/>
<dbReference type="SUPFAM" id="SSF52949">
    <property type="entry name" value="Macro domain-like"/>
    <property type="match status" value="1"/>
</dbReference>
<dbReference type="InterPro" id="IPR043472">
    <property type="entry name" value="Macro_dom-like"/>
</dbReference>
<keyword evidence="8" id="KW-1185">Reference proteome</keyword>
<dbReference type="CDD" id="cd00433">
    <property type="entry name" value="Peptidase_M17"/>
    <property type="match status" value="1"/>
</dbReference>
<dbReference type="AlphaFoldDB" id="A0A2C9D204"/>
<sequence>MLSFFAPSDTTDPACPIHAVTADGLEETLAALDPEAGAWAKACGFKADAGAVLLVPGDEKAVAAVLFGLGKADDPARPAFLTGRLPASLPDGLYRLATFEGDLSLAVLGWALGCYRFERYVKPKEKSLRLVMPSTVDAKELESLAGAVFMVRDLVNTPANDLGPAELAAAAFRLANDNGGHYREVVGEDLLTENYPLIHAVGAASSRAPRLIDFTWGDETAPKVTLVGKGVCFDTGGLNIKPDSSMLLMKKDMGGAANVLGLARLIMEAKLKLRLRVLIPAVENSISGNAFRPGDIFPSRKGLTVEIGNTDAEGRLVLADALALADEEETDLIVDMATLTGAARVALGPDLPPVYTHDDTLAADLASAGESVGDPLWRMPLWAQYDKLLASKVADVNHISSGGFAGSITAALFLARFVENTKSWLHADIFAWVPAEKPGQPVGGEAQVIRALFEVLKSRYPA</sequence>
<keyword evidence="4 7" id="KW-0378">Hydrolase</keyword>
<dbReference type="Proteomes" id="UP000223606">
    <property type="component" value="Chromosome 1"/>
</dbReference>
<dbReference type="SUPFAM" id="SSF53187">
    <property type="entry name" value="Zn-dependent exopeptidases"/>
    <property type="match status" value="1"/>
</dbReference>
<comment type="similarity">
    <text evidence="1">Belongs to the peptidase M17 family.</text>
</comment>
<keyword evidence="3" id="KW-0645">Protease</keyword>
<dbReference type="EMBL" id="LT960614">
    <property type="protein sequence ID" value="SON54407.1"/>
    <property type="molecule type" value="Genomic_DNA"/>
</dbReference>
<evidence type="ECO:0000256" key="1">
    <source>
        <dbReference type="ARBA" id="ARBA00009528"/>
    </source>
</evidence>
<evidence type="ECO:0000256" key="4">
    <source>
        <dbReference type="ARBA" id="ARBA00022801"/>
    </source>
</evidence>
<dbReference type="KEGG" id="hdi:HDIA_0866"/>
<organism evidence="7 8">
    <name type="scientific">Hartmannibacter diazotrophicus</name>
    <dbReference type="NCBI Taxonomy" id="1482074"/>
    <lineage>
        <taxon>Bacteria</taxon>
        <taxon>Pseudomonadati</taxon>
        <taxon>Pseudomonadota</taxon>
        <taxon>Alphaproteobacteria</taxon>
        <taxon>Hyphomicrobiales</taxon>
        <taxon>Pleomorphomonadaceae</taxon>
        <taxon>Hartmannibacter</taxon>
    </lineage>
</organism>
<keyword evidence="2 7" id="KW-0031">Aminopeptidase</keyword>
<dbReference type="Pfam" id="PF00883">
    <property type="entry name" value="Peptidase_M17"/>
    <property type="match status" value="1"/>
</dbReference>
<dbReference type="Gene3D" id="3.40.630.10">
    <property type="entry name" value="Zn peptidases"/>
    <property type="match status" value="1"/>
</dbReference>
<evidence type="ECO:0000256" key="2">
    <source>
        <dbReference type="ARBA" id="ARBA00022438"/>
    </source>
</evidence>
<feature type="domain" description="Cytosol aminopeptidase" evidence="6">
    <location>
        <begin position="309"/>
        <end position="316"/>
    </location>
</feature>
<dbReference type="PANTHER" id="PTHR11963:SF20">
    <property type="entry name" value="PEPTIDASE B"/>
    <property type="match status" value="1"/>
</dbReference>
<gene>
    <name evidence="7" type="primary">pepB</name>
    <name evidence="7" type="ORF">HDIA_0866</name>
</gene>
<dbReference type="PRINTS" id="PR00481">
    <property type="entry name" value="LAMNOPPTDASE"/>
</dbReference>
<dbReference type="InterPro" id="IPR048816">
    <property type="entry name" value="Peptidase_M17_N_1"/>
</dbReference>
<evidence type="ECO:0000259" key="6">
    <source>
        <dbReference type="PROSITE" id="PS00631"/>
    </source>
</evidence>